<evidence type="ECO:0000313" key="1">
    <source>
        <dbReference type="EMBL" id="KAK0492471.1"/>
    </source>
</evidence>
<dbReference type="Proteomes" id="UP001175228">
    <property type="component" value="Unassembled WGS sequence"/>
</dbReference>
<organism evidence="1 2">
    <name type="scientific">Armillaria luteobubalina</name>
    <dbReference type="NCBI Taxonomy" id="153913"/>
    <lineage>
        <taxon>Eukaryota</taxon>
        <taxon>Fungi</taxon>
        <taxon>Dikarya</taxon>
        <taxon>Basidiomycota</taxon>
        <taxon>Agaricomycotina</taxon>
        <taxon>Agaricomycetes</taxon>
        <taxon>Agaricomycetidae</taxon>
        <taxon>Agaricales</taxon>
        <taxon>Marasmiineae</taxon>
        <taxon>Physalacriaceae</taxon>
        <taxon>Armillaria</taxon>
    </lineage>
</organism>
<comment type="caution">
    <text evidence="1">The sequence shown here is derived from an EMBL/GenBank/DDBJ whole genome shotgun (WGS) entry which is preliminary data.</text>
</comment>
<keyword evidence="2" id="KW-1185">Reference proteome</keyword>
<proteinExistence type="predicted"/>
<dbReference type="EMBL" id="JAUEPU010000029">
    <property type="protein sequence ID" value="KAK0492471.1"/>
    <property type="molecule type" value="Genomic_DNA"/>
</dbReference>
<evidence type="ECO:0000313" key="2">
    <source>
        <dbReference type="Proteomes" id="UP001175228"/>
    </source>
</evidence>
<sequence>MPQSSSSEESTSERAGITADPFLYTHQNHINLSIAAIRRSVTGFERANGRSEVLIMVLAPDIYTDLPYRMGYCTAEAAILLAQSPRRECTILLVTSLLVQMPTASTRIHPTRGTLVESVAEAEDEIERVWAQGYGPSKTPPSLTIELTRAYIPSTGHAMSVDIVGYRPHFQQECQGKEVCCDVLEDLNVSNGGFAEPSRECNKFRTDKSNFIFAVAPNEDDDDVADHLKGVQSGSIDLGAACIGKSRHGTRTAPFLDMGYVITASRIPFHHAHSAKTAHNIFIFLNTKEFTRRPGSPTSRYGSEPAGDKGGWMIRACPRCPKLELFAIIFPVTTNAPTTKATWLCYTFHFFPTKSQVKSWGYVVQMRPVPCRIYSEGYEGTVWLGTQSKDSTSPPSRVHFP</sequence>
<accession>A0AA39PZ95</accession>
<name>A0AA39PZ95_9AGAR</name>
<protein>
    <submittedName>
        <fullName evidence="1">Uncharacterized protein</fullName>
    </submittedName>
</protein>
<gene>
    <name evidence="1" type="ORF">EDD18DRAFT_1108861</name>
</gene>
<reference evidence="1" key="1">
    <citation type="submission" date="2023-06" db="EMBL/GenBank/DDBJ databases">
        <authorList>
            <consortium name="Lawrence Berkeley National Laboratory"/>
            <person name="Ahrendt S."/>
            <person name="Sahu N."/>
            <person name="Indic B."/>
            <person name="Wong-Bajracharya J."/>
            <person name="Merenyi Z."/>
            <person name="Ke H.-M."/>
            <person name="Monk M."/>
            <person name="Kocsube S."/>
            <person name="Drula E."/>
            <person name="Lipzen A."/>
            <person name="Balint B."/>
            <person name="Henrissat B."/>
            <person name="Andreopoulos B."/>
            <person name="Martin F.M."/>
            <person name="Harder C.B."/>
            <person name="Rigling D."/>
            <person name="Ford K.L."/>
            <person name="Foster G.D."/>
            <person name="Pangilinan J."/>
            <person name="Papanicolaou A."/>
            <person name="Barry K."/>
            <person name="LaButti K."/>
            <person name="Viragh M."/>
            <person name="Koriabine M."/>
            <person name="Yan M."/>
            <person name="Riley R."/>
            <person name="Champramary S."/>
            <person name="Plett K.L."/>
            <person name="Tsai I.J."/>
            <person name="Slot J."/>
            <person name="Sipos G."/>
            <person name="Plett J."/>
            <person name="Nagy L.G."/>
            <person name="Grigoriev I.V."/>
        </authorList>
    </citation>
    <scope>NUCLEOTIDE SEQUENCE</scope>
    <source>
        <strain evidence="1">HWK02</strain>
    </source>
</reference>
<dbReference type="AlphaFoldDB" id="A0AA39PZ95"/>